<accession>A0A0A9FFF9</accession>
<evidence type="ECO:0000313" key="1">
    <source>
        <dbReference type="EMBL" id="JAE11775.1"/>
    </source>
</evidence>
<reference evidence="1" key="2">
    <citation type="journal article" date="2015" name="Data Brief">
        <title>Shoot transcriptome of the giant reed, Arundo donax.</title>
        <authorList>
            <person name="Barrero R.A."/>
            <person name="Guerrero F.D."/>
            <person name="Moolhuijzen P."/>
            <person name="Goolsby J.A."/>
            <person name="Tidwell J."/>
            <person name="Bellgard S.E."/>
            <person name="Bellgard M.I."/>
        </authorList>
    </citation>
    <scope>NUCLEOTIDE SEQUENCE</scope>
    <source>
        <tissue evidence="1">Shoot tissue taken approximately 20 cm above the soil surface</tissue>
    </source>
</reference>
<dbReference type="EMBL" id="GBRH01186121">
    <property type="protein sequence ID" value="JAE11775.1"/>
    <property type="molecule type" value="Transcribed_RNA"/>
</dbReference>
<sequence>MFSSVCRGFVFVQVLHCHCSVESNSDRKHILINHEVGGVQRMHSLHGLVADSNHEECPWKSLRIERKILGAHYWSTDPHIALPEHGLCHFSGVMVHPFMIDSCWIWTELGLHEVNGGGAAVDGGMHFYDLFDPLHKIWQTFSCQAPEGTTEGYGLWNDIVSITSIHKCDRNHCSLEGINFPGDKLLKADDSTGSREDGVDGMMWACSVPTFSSECSQKSATCCKKWPWSGGNSTYRKAWINM</sequence>
<proteinExistence type="predicted"/>
<dbReference type="AlphaFoldDB" id="A0A0A9FFF9"/>
<protein>
    <submittedName>
        <fullName evidence="1">Uncharacterized protein</fullName>
    </submittedName>
</protein>
<reference evidence="1" key="1">
    <citation type="submission" date="2014-09" db="EMBL/GenBank/DDBJ databases">
        <authorList>
            <person name="Magalhaes I.L.F."/>
            <person name="Oliveira U."/>
            <person name="Santos F.R."/>
            <person name="Vidigal T.H.D.A."/>
            <person name="Brescovit A.D."/>
            <person name="Santos A.J."/>
        </authorList>
    </citation>
    <scope>NUCLEOTIDE SEQUENCE</scope>
    <source>
        <tissue evidence="1">Shoot tissue taken approximately 20 cm above the soil surface</tissue>
    </source>
</reference>
<organism evidence="1">
    <name type="scientific">Arundo donax</name>
    <name type="common">Giant reed</name>
    <name type="synonym">Donax arundinaceus</name>
    <dbReference type="NCBI Taxonomy" id="35708"/>
    <lineage>
        <taxon>Eukaryota</taxon>
        <taxon>Viridiplantae</taxon>
        <taxon>Streptophyta</taxon>
        <taxon>Embryophyta</taxon>
        <taxon>Tracheophyta</taxon>
        <taxon>Spermatophyta</taxon>
        <taxon>Magnoliopsida</taxon>
        <taxon>Liliopsida</taxon>
        <taxon>Poales</taxon>
        <taxon>Poaceae</taxon>
        <taxon>PACMAD clade</taxon>
        <taxon>Arundinoideae</taxon>
        <taxon>Arundineae</taxon>
        <taxon>Arundo</taxon>
    </lineage>
</organism>
<name>A0A0A9FFF9_ARUDO</name>